<keyword evidence="1" id="KW-0732">Signal</keyword>
<reference evidence="2 3" key="1">
    <citation type="submission" date="2017-09" db="EMBL/GenBank/DDBJ databases">
        <title>Depth-based differentiation of microbial function through sediment-hosted aquifers and enrichment of novel symbionts in the deep terrestrial subsurface.</title>
        <authorList>
            <person name="Probst A.J."/>
            <person name="Ladd B."/>
            <person name="Jarett J.K."/>
            <person name="Geller-Mcgrath D.E."/>
            <person name="Sieber C.M."/>
            <person name="Emerson J.B."/>
            <person name="Anantharaman K."/>
            <person name="Thomas B.C."/>
            <person name="Malmstrom R."/>
            <person name="Stieglmeier M."/>
            <person name="Klingl A."/>
            <person name="Woyke T."/>
            <person name="Ryan C.M."/>
            <person name="Banfield J.F."/>
        </authorList>
    </citation>
    <scope>NUCLEOTIDE SEQUENCE [LARGE SCALE GENOMIC DNA]</scope>
    <source>
        <strain evidence="2">CG11_big_fil_rev_8_21_14_0_20_46_11</strain>
    </source>
</reference>
<evidence type="ECO:0000313" key="3">
    <source>
        <dbReference type="Proteomes" id="UP000229342"/>
    </source>
</evidence>
<dbReference type="EMBL" id="PCVG01000044">
    <property type="protein sequence ID" value="PIQ68571.1"/>
    <property type="molecule type" value="Genomic_DNA"/>
</dbReference>
<name>A0A2H0KBD8_9BACT</name>
<evidence type="ECO:0000313" key="2">
    <source>
        <dbReference type="EMBL" id="PIQ68571.1"/>
    </source>
</evidence>
<gene>
    <name evidence="2" type="ORF">COV91_03520</name>
</gene>
<dbReference type="Proteomes" id="UP000229342">
    <property type="component" value="Unassembled WGS sequence"/>
</dbReference>
<feature type="signal peptide" evidence="1">
    <location>
        <begin position="1"/>
        <end position="22"/>
    </location>
</feature>
<feature type="chain" id="PRO_5013863478" evidence="1">
    <location>
        <begin position="23"/>
        <end position="171"/>
    </location>
</feature>
<dbReference type="AlphaFoldDB" id="A0A2H0KBD8"/>
<comment type="caution">
    <text evidence="2">The sequence shown here is derived from an EMBL/GenBank/DDBJ whole genome shotgun (WGS) entry which is preliminary data.</text>
</comment>
<protein>
    <submittedName>
        <fullName evidence="2">Uncharacterized protein</fullName>
    </submittedName>
</protein>
<proteinExistence type="predicted"/>
<evidence type="ECO:0000256" key="1">
    <source>
        <dbReference type="SAM" id="SignalP"/>
    </source>
</evidence>
<sequence>MKKQILTLTILSSALNINYAHANELVRATPDCKINVLGVSSFLSLSCLQITELSDKELRGQIEKAVSDLITASQIKPSDKEDEKKGKELEKTLLKLKDQVSLIDKNHPEISYKVKSKILGELLRTGIVEINKEELERSANVELDLSDSIVRELERRGNIRDVVSRGGTICF</sequence>
<accession>A0A2H0KBD8</accession>
<organism evidence="2 3">
    <name type="scientific">Candidatus Taylorbacteria bacterium CG11_big_fil_rev_8_21_14_0_20_46_11</name>
    <dbReference type="NCBI Taxonomy" id="1975025"/>
    <lineage>
        <taxon>Bacteria</taxon>
        <taxon>Candidatus Tayloriibacteriota</taxon>
    </lineage>
</organism>